<comment type="caution">
    <text evidence="7">The sequence shown here is derived from an EMBL/GenBank/DDBJ whole genome shotgun (WGS) entry which is preliminary data.</text>
</comment>
<dbReference type="InterPro" id="IPR036388">
    <property type="entry name" value="WH-like_DNA-bd_sf"/>
</dbReference>
<evidence type="ECO:0000256" key="1">
    <source>
        <dbReference type="ARBA" id="ARBA00009437"/>
    </source>
</evidence>
<gene>
    <name evidence="7" type="ORF">H3H36_09420</name>
</gene>
<dbReference type="GO" id="GO:0043565">
    <property type="term" value="F:sequence-specific DNA binding"/>
    <property type="evidence" value="ECO:0007669"/>
    <property type="project" value="TreeGrafter"/>
</dbReference>
<dbReference type="GO" id="GO:0006351">
    <property type="term" value="P:DNA-templated transcription"/>
    <property type="evidence" value="ECO:0007669"/>
    <property type="project" value="TreeGrafter"/>
</dbReference>
<reference evidence="7 8" key="1">
    <citation type="submission" date="2020-07" db="EMBL/GenBank/DDBJ databases">
        <title>Novel species isolated from subtropical streams in China.</title>
        <authorList>
            <person name="Lu H."/>
        </authorList>
    </citation>
    <scope>NUCLEOTIDE SEQUENCE [LARGE SCALE GENOMIC DNA]</scope>
    <source>
        <strain evidence="7 8">FT3S</strain>
    </source>
</reference>
<dbReference type="InterPro" id="IPR005119">
    <property type="entry name" value="LysR_subst-bd"/>
</dbReference>
<dbReference type="InterPro" id="IPR016181">
    <property type="entry name" value="Acyl_CoA_acyltransferase"/>
</dbReference>
<dbReference type="SUPFAM" id="SSF46785">
    <property type="entry name" value="Winged helix' DNA-binding domain"/>
    <property type="match status" value="1"/>
</dbReference>
<evidence type="ECO:0000256" key="2">
    <source>
        <dbReference type="ARBA" id="ARBA00023015"/>
    </source>
</evidence>
<keyword evidence="2" id="KW-0805">Transcription regulation</keyword>
<evidence type="ECO:0000256" key="3">
    <source>
        <dbReference type="ARBA" id="ARBA00023125"/>
    </source>
</evidence>
<dbReference type="FunFam" id="1.10.10.10:FF:000001">
    <property type="entry name" value="LysR family transcriptional regulator"/>
    <property type="match status" value="1"/>
</dbReference>
<evidence type="ECO:0000313" key="8">
    <source>
        <dbReference type="Proteomes" id="UP000566711"/>
    </source>
</evidence>
<dbReference type="PANTHER" id="PTHR30537">
    <property type="entry name" value="HTH-TYPE TRANSCRIPTIONAL REGULATOR"/>
    <property type="match status" value="1"/>
</dbReference>
<dbReference type="GO" id="GO:0003700">
    <property type="term" value="F:DNA-binding transcription factor activity"/>
    <property type="evidence" value="ECO:0007669"/>
    <property type="project" value="InterPro"/>
</dbReference>
<dbReference type="Pfam" id="PF00583">
    <property type="entry name" value="Acetyltransf_1"/>
    <property type="match status" value="1"/>
</dbReference>
<dbReference type="AlphaFoldDB" id="A0A7W2EGS4"/>
<dbReference type="InterPro" id="IPR000847">
    <property type="entry name" value="LysR_HTH_N"/>
</dbReference>
<keyword evidence="7" id="KW-0808">Transferase</keyword>
<dbReference type="Gene3D" id="3.40.190.290">
    <property type="match status" value="1"/>
</dbReference>
<accession>A0A7W2EGS4</accession>
<dbReference type="EMBL" id="JACEZS010000006">
    <property type="protein sequence ID" value="MBA5605579.1"/>
    <property type="molecule type" value="Genomic_DNA"/>
</dbReference>
<dbReference type="InterPro" id="IPR000182">
    <property type="entry name" value="GNAT_dom"/>
</dbReference>
<dbReference type="SUPFAM" id="SSF53850">
    <property type="entry name" value="Periplasmic binding protein-like II"/>
    <property type="match status" value="1"/>
</dbReference>
<dbReference type="Gene3D" id="3.40.630.30">
    <property type="match status" value="1"/>
</dbReference>
<keyword evidence="8" id="KW-1185">Reference proteome</keyword>
<dbReference type="Proteomes" id="UP000566711">
    <property type="component" value="Unassembled WGS sequence"/>
</dbReference>
<organism evidence="7 8">
    <name type="scientific">Rugamonas fusca</name>
    <dbReference type="NCBI Taxonomy" id="2758568"/>
    <lineage>
        <taxon>Bacteria</taxon>
        <taxon>Pseudomonadati</taxon>
        <taxon>Pseudomonadota</taxon>
        <taxon>Betaproteobacteria</taxon>
        <taxon>Burkholderiales</taxon>
        <taxon>Oxalobacteraceae</taxon>
        <taxon>Telluria group</taxon>
        <taxon>Rugamonas</taxon>
    </lineage>
</organism>
<keyword evidence="4" id="KW-0804">Transcription</keyword>
<dbReference type="InterPro" id="IPR058163">
    <property type="entry name" value="LysR-type_TF_proteobact-type"/>
</dbReference>
<name>A0A7W2EGS4_9BURK</name>
<comment type="similarity">
    <text evidence="1">Belongs to the LysR transcriptional regulatory family.</text>
</comment>
<dbReference type="PANTHER" id="PTHR30537:SF5">
    <property type="entry name" value="HTH-TYPE TRANSCRIPTIONAL ACTIVATOR TTDR-RELATED"/>
    <property type="match status" value="1"/>
</dbReference>
<dbReference type="PROSITE" id="PS50931">
    <property type="entry name" value="HTH_LYSR"/>
    <property type="match status" value="1"/>
</dbReference>
<proteinExistence type="inferred from homology"/>
<keyword evidence="3" id="KW-0238">DNA-binding</keyword>
<dbReference type="InterPro" id="IPR036390">
    <property type="entry name" value="WH_DNA-bd_sf"/>
</dbReference>
<dbReference type="PROSITE" id="PS51186">
    <property type="entry name" value="GNAT"/>
    <property type="match status" value="1"/>
</dbReference>
<dbReference type="Gene3D" id="1.10.10.10">
    <property type="entry name" value="Winged helix-like DNA-binding domain superfamily/Winged helix DNA-binding domain"/>
    <property type="match status" value="1"/>
</dbReference>
<dbReference type="SUPFAM" id="SSF55729">
    <property type="entry name" value="Acyl-CoA N-acyltransferases (Nat)"/>
    <property type="match status" value="1"/>
</dbReference>
<dbReference type="Pfam" id="PF03466">
    <property type="entry name" value="LysR_substrate"/>
    <property type="match status" value="1"/>
</dbReference>
<feature type="domain" description="HTH lysR-type" evidence="5">
    <location>
        <begin position="1"/>
        <end position="59"/>
    </location>
</feature>
<dbReference type="CDD" id="cd08422">
    <property type="entry name" value="PBP2_CrgA_like"/>
    <property type="match status" value="1"/>
</dbReference>
<feature type="domain" description="N-acetyltransferase" evidence="6">
    <location>
        <begin position="299"/>
        <end position="447"/>
    </location>
</feature>
<evidence type="ECO:0000256" key="4">
    <source>
        <dbReference type="ARBA" id="ARBA00023163"/>
    </source>
</evidence>
<evidence type="ECO:0000313" key="7">
    <source>
        <dbReference type="EMBL" id="MBA5605579.1"/>
    </source>
</evidence>
<evidence type="ECO:0000259" key="6">
    <source>
        <dbReference type="PROSITE" id="PS51186"/>
    </source>
</evidence>
<dbReference type="GO" id="GO:0016747">
    <property type="term" value="F:acyltransferase activity, transferring groups other than amino-acyl groups"/>
    <property type="evidence" value="ECO:0007669"/>
    <property type="project" value="InterPro"/>
</dbReference>
<sequence>MDVLNYMRLFVEVARRKSFRAAADALDMPNSTLSRNIAELEKIIGLRLLNRSTRKVELTAAGEVYFKRCQSIVEEALSAHQALRDVSERPIGTLRVSMTSDFAIGYLAPILGDFARAYPLIKFNFDITVRPVDLQTEPIDLAIRMGRPPAGPNSLVVRQIATLPRYLYAAPEYLARAPKLLHASDLSNHSLCVGRGAARETDVWRRLHRGGETVEVMGGSRFVSNSAEVNRAMAASGIGIAGLDPRIVRQDVEAGRLVRVLPDWQLEPTHVYAITDTRHLPARTKLFIAFLMEQLGNQISIAQEDPETADAQLLMDELSGILAGITGSSGKASFDVADVRGETACFAVARNLQGVAIGCGAFRPLQPGVAEVKRMYARAGNAGTGRAILAFLEREATARGYREMWLETRAVNRRAVQFYTAAGYTPIENYGKYAGNPLAVCFAKQLGFSAGIVFGAQSS</sequence>
<protein>
    <submittedName>
        <fullName evidence="7">GNAT family N-acetyltransferase</fullName>
    </submittedName>
</protein>
<dbReference type="Pfam" id="PF00126">
    <property type="entry name" value="HTH_1"/>
    <property type="match status" value="1"/>
</dbReference>
<evidence type="ECO:0000259" key="5">
    <source>
        <dbReference type="PROSITE" id="PS50931"/>
    </source>
</evidence>